<name>A0A1X9M9J8_9BACI</name>
<organism evidence="1 2">
    <name type="scientific">Halalkalibacter krulwichiae</name>
    <dbReference type="NCBI Taxonomy" id="199441"/>
    <lineage>
        <taxon>Bacteria</taxon>
        <taxon>Bacillati</taxon>
        <taxon>Bacillota</taxon>
        <taxon>Bacilli</taxon>
        <taxon>Bacillales</taxon>
        <taxon>Bacillaceae</taxon>
        <taxon>Halalkalibacter</taxon>
    </lineage>
</organism>
<proteinExistence type="predicted"/>
<protein>
    <submittedName>
        <fullName evidence="1">Sporulation inhibitor A</fullName>
    </submittedName>
</protein>
<dbReference type="EMBL" id="CP020814">
    <property type="protein sequence ID" value="ARK30085.1"/>
    <property type="molecule type" value="Genomic_DNA"/>
</dbReference>
<dbReference type="Gene3D" id="1.10.287.1100">
    <property type="entry name" value="Sporulation inhibitor A"/>
    <property type="match status" value="1"/>
</dbReference>
<gene>
    <name evidence="1" type="ORF">BkAM31D_09590</name>
</gene>
<keyword evidence="2" id="KW-1185">Reference proteome</keyword>
<dbReference type="KEGG" id="bkw:BkAM31D_09590"/>
<dbReference type="RefSeq" id="WP_066159944.1">
    <property type="nucleotide sequence ID" value="NZ_CP020814.1"/>
</dbReference>
<sequence>MFEGTINLSDELLMESYLRAIELGLADEFIMILAVEIDRRRITKMFDIYVQEEFQCKLTS</sequence>
<dbReference type="InterPro" id="IPR036916">
    <property type="entry name" value="Sda_sf"/>
</dbReference>
<dbReference type="InterPro" id="IPR015064">
    <property type="entry name" value="Sda"/>
</dbReference>
<dbReference type="AlphaFoldDB" id="A0A1X9M9J8"/>
<evidence type="ECO:0000313" key="1">
    <source>
        <dbReference type="EMBL" id="ARK30085.1"/>
    </source>
</evidence>
<reference evidence="1 2" key="1">
    <citation type="submission" date="2017-04" db="EMBL/GenBank/DDBJ databases">
        <title>Bacillus krulwichiae AM31D Genome sequencing and assembly.</title>
        <authorList>
            <person name="Krulwich T.A."/>
            <person name="Anastor L."/>
            <person name="Ehrlich R."/>
            <person name="Ehrlich G.D."/>
            <person name="Janto B."/>
        </authorList>
    </citation>
    <scope>NUCLEOTIDE SEQUENCE [LARGE SCALE GENOMIC DNA]</scope>
    <source>
        <strain evidence="1 2">AM31D</strain>
    </source>
</reference>
<evidence type="ECO:0000313" key="2">
    <source>
        <dbReference type="Proteomes" id="UP000193006"/>
    </source>
</evidence>
<dbReference type="Proteomes" id="UP000193006">
    <property type="component" value="Chromosome"/>
</dbReference>
<accession>A0A1X9M9J8</accession>
<dbReference type="Pfam" id="PF08970">
    <property type="entry name" value="Sda"/>
    <property type="match status" value="1"/>
</dbReference>
<dbReference type="SUPFAM" id="SSF100985">
    <property type="entry name" value="Sporulation inhibitor Sda"/>
    <property type="match status" value="1"/>
</dbReference>